<dbReference type="PANTHER" id="PTHR43182:SF1">
    <property type="entry name" value="COBALT-PRECORRIN-7 C(5)-METHYLTRANSFERASE"/>
    <property type="match status" value="1"/>
</dbReference>
<dbReference type="GO" id="GO:0008276">
    <property type="term" value="F:protein methyltransferase activity"/>
    <property type="evidence" value="ECO:0007669"/>
    <property type="project" value="InterPro"/>
</dbReference>
<comment type="pathway">
    <text evidence="1">Cofactor biosynthesis; adenosylcobalamin biosynthesis.</text>
</comment>
<name>A0AA44BE39_9CLOT</name>
<keyword evidence="4" id="KW-0808">Transferase</keyword>
<evidence type="ECO:0000256" key="4">
    <source>
        <dbReference type="ARBA" id="ARBA00022679"/>
    </source>
</evidence>
<evidence type="ECO:0000256" key="2">
    <source>
        <dbReference type="ARBA" id="ARBA00022573"/>
    </source>
</evidence>
<comment type="caution">
    <text evidence="7">The sequence shown here is derived from an EMBL/GenBank/DDBJ whole genome shotgun (WGS) entry which is preliminary data.</text>
</comment>
<keyword evidence="8" id="KW-1185">Reference proteome</keyword>
<dbReference type="GO" id="GO:0009236">
    <property type="term" value="P:cobalamin biosynthetic process"/>
    <property type="evidence" value="ECO:0007669"/>
    <property type="project" value="UniProtKB-KW"/>
</dbReference>
<evidence type="ECO:0000256" key="3">
    <source>
        <dbReference type="ARBA" id="ARBA00022603"/>
    </source>
</evidence>
<accession>A0AA44BE39</accession>
<dbReference type="NCBIfam" id="TIGR02469">
    <property type="entry name" value="CbiT"/>
    <property type="match status" value="1"/>
</dbReference>
<evidence type="ECO:0000256" key="5">
    <source>
        <dbReference type="ARBA" id="ARBA00022691"/>
    </source>
</evidence>
<feature type="domain" description="Methyltransferase" evidence="6">
    <location>
        <begin position="64"/>
        <end position="172"/>
    </location>
</feature>
<dbReference type="Gene3D" id="3.40.50.150">
    <property type="entry name" value="Vaccinia Virus protein VP39"/>
    <property type="match status" value="1"/>
</dbReference>
<dbReference type="Proteomes" id="UP000449710">
    <property type="component" value="Unassembled WGS sequence"/>
</dbReference>
<sequence length="224" mass="25213">MRKLQAVGYRKYRRKLTIYVWWCWKMKTKQYRGIPDEAFFRGKVPMTKEEVRGISINKLRLRGGETLLDIGAGSGSLSVEMAIAVGKQGGVHAVEINPEGVQLIHKNRDKFAVDNLQVRQGKAPEALKDLPLMDGVVIGGTKGAMKEIFQVLREKLRPEGRLVINVLTLENLSLAQEMLKIHEYKDIEIIQVAINKGHDVGNLTMMKAENSIYILSATKKGESR</sequence>
<keyword evidence="3" id="KW-0489">Methyltransferase</keyword>
<dbReference type="SUPFAM" id="SSF53335">
    <property type="entry name" value="S-adenosyl-L-methionine-dependent methyltransferases"/>
    <property type="match status" value="1"/>
</dbReference>
<evidence type="ECO:0000313" key="8">
    <source>
        <dbReference type="Proteomes" id="UP000449710"/>
    </source>
</evidence>
<keyword evidence="2" id="KW-0169">Cobalamin biosynthesis</keyword>
<dbReference type="CDD" id="cd02440">
    <property type="entry name" value="AdoMet_MTases"/>
    <property type="match status" value="1"/>
</dbReference>
<dbReference type="EMBL" id="SUMG01000001">
    <property type="protein sequence ID" value="NBG87086.1"/>
    <property type="molecule type" value="Genomic_DNA"/>
</dbReference>
<dbReference type="PANTHER" id="PTHR43182">
    <property type="entry name" value="COBALT-PRECORRIN-6B C(15)-METHYLTRANSFERASE (DECARBOXYLATING)"/>
    <property type="match status" value="1"/>
</dbReference>
<organism evidence="7 8">
    <name type="scientific">Isachenkonia alkalipeptolytica</name>
    <dbReference type="NCBI Taxonomy" id="2565777"/>
    <lineage>
        <taxon>Bacteria</taxon>
        <taxon>Bacillati</taxon>
        <taxon>Bacillota</taxon>
        <taxon>Clostridia</taxon>
        <taxon>Eubacteriales</taxon>
        <taxon>Clostridiaceae</taxon>
        <taxon>Isachenkonia</taxon>
    </lineage>
</organism>
<dbReference type="InterPro" id="IPR014008">
    <property type="entry name" value="Cbl_synth_MTase_CbiT"/>
</dbReference>
<dbReference type="InterPro" id="IPR025714">
    <property type="entry name" value="Methyltranfer_dom"/>
</dbReference>
<keyword evidence="5" id="KW-0949">S-adenosyl-L-methionine</keyword>
<dbReference type="AlphaFoldDB" id="A0AA44BE39"/>
<evidence type="ECO:0000313" key="7">
    <source>
        <dbReference type="EMBL" id="NBG87086.1"/>
    </source>
</evidence>
<dbReference type="InterPro" id="IPR029063">
    <property type="entry name" value="SAM-dependent_MTases_sf"/>
</dbReference>
<proteinExistence type="predicted"/>
<gene>
    <name evidence="7" type="primary">cbiT</name>
    <name evidence="7" type="ORF">ISALK_01095</name>
</gene>
<protein>
    <submittedName>
        <fullName evidence="7">Precorrin-6Y C5,15-methyltransferase (Decarboxylating) subunit CbiT</fullName>
    </submittedName>
</protein>
<dbReference type="GO" id="GO:0032259">
    <property type="term" value="P:methylation"/>
    <property type="evidence" value="ECO:0007669"/>
    <property type="project" value="UniProtKB-KW"/>
</dbReference>
<evidence type="ECO:0000259" key="6">
    <source>
        <dbReference type="Pfam" id="PF13847"/>
    </source>
</evidence>
<evidence type="ECO:0000256" key="1">
    <source>
        <dbReference type="ARBA" id="ARBA00004953"/>
    </source>
</evidence>
<reference evidence="7 8" key="1">
    <citation type="submission" date="2019-04" db="EMBL/GenBank/DDBJ databases">
        <title>Isachenkonia alkalipeptolytica gen. nov. sp. nov. a new anaerobic, alkiliphilic organothrophic bacterium capable to reduce synthesized ferrihydrite isolated from a soda lake.</title>
        <authorList>
            <person name="Toshchakov S.V."/>
            <person name="Zavarzina D.G."/>
            <person name="Zhilina T.N."/>
            <person name="Kostrikina N.A."/>
            <person name="Kublanov I.V."/>
        </authorList>
    </citation>
    <scope>NUCLEOTIDE SEQUENCE [LARGE SCALE GENOMIC DNA]</scope>
    <source>
        <strain evidence="7 8">Z-1701</strain>
    </source>
</reference>
<dbReference type="InterPro" id="IPR050714">
    <property type="entry name" value="Cobalamin_biosynth_MTase"/>
</dbReference>
<dbReference type="Pfam" id="PF13847">
    <property type="entry name" value="Methyltransf_31"/>
    <property type="match status" value="1"/>
</dbReference>